<accession>A0A8T2NDS3</accession>
<sequence length="171" mass="18721">MLENQRLLQEKGRKEGGATKGPWFPPAATTITISMELFKSLSSPTDRNALGSWLVFYIMRDHGYSRARLLVDVGTLGHQEGDDLMMQIQHCHREGRASIAAPTGGVCTLKHTHSMSASQLDKPLSSTLIVYKDYSNGFCSKGAGLMAVSRGLRSLICSCLASSSAICWFFF</sequence>
<evidence type="ECO:0000256" key="1">
    <source>
        <dbReference type="SAM" id="MobiDB-lite"/>
    </source>
</evidence>
<reference evidence="2" key="1">
    <citation type="thesis" date="2021" institute="BYU ScholarsArchive" country="Provo, UT, USA">
        <title>Applications of and Algorithms for Genome Assembly and Genomic Analyses with an Emphasis on Marine Teleosts.</title>
        <authorList>
            <person name="Pickett B.D."/>
        </authorList>
    </citation>
    <scope>NUCLEOTIDE SEQUENCE</scope>
    <source>
        <strain evidence="2">HI-2016</strain>
    </source>
</reference>
<proteinExistence type="predicted"/>
<evidence type="ECO:0000313" key="2">
    <source>
        <dbReference type="EMBL" id="KAG9335852.1"/>
    </source>
</evidence>
<name>A0A8T2NDS3_9TELE</name>
<feature type="region of interest" description="Disordered" evidence="1">
    <location>
        <begin position="1"/>
        <end position="22"/>
    </location>
</feature>
<dbReference type="Proteomes" id="UP000824540">
    <property type="component" value="Unassembled WGS sequence"/>
</dbReference>
<organism evidence="2 3">
    <name type="scientific">Albula glossodonta</name>
    <name type="common">roundjaw bonefish</name>
    <dbReference type="NCBI Taxonomy" id="121402"/>
    <lineage>
        <taxon>Eukaryota</taxon>
        <taxon>Metazoa</taxon>
        <taxon>Chordata</taxon>
        <taxon>Craniata</taxon>
        <taxon>Vertebrata</taxon>
        <taxon>Euteleostomi</taxon>
        <taxon>Actinopterygii</taxon>
        <taxon>Neopterygii</taxon>
        <taxon>Teleostei</taxon>
        <taxon>Albuliformes</taxon>
        <taxon>Albulidae</taxon>
        <taxon>Albula</taxon>
    </lineage>
</organism>
<gene>
    <name evidence="2" type="ORF">JZ751_003609</name>
</gene>
<protein>
    <submittedName>
        <fullName evidence="2">Uncharacterized protein</fullName>
    </submittedName>
</protein>
<evidence type="ECO:0000313" key="3">
    <source>
        <dbReference type="Proteomes" id="UP000824540"/>
    </source>
</evidence>
<keyword evidence="3" id="KW-1185">Reference proteome</keyword>
<comment type="caution">
    <text evidence="2">The sequence shown here is derived from an EMBL/GenBank/DDBJ whole genome shotgun (WGS) entry which is preliminary data.</text>
</comment>
<dbReference type="AlphaFoldDB" id="A0A8T2NDS3"/>
<feature type="compositionally biased region" description="Basic and acidic residues" evidence="1">
    <location>
        <begin position="8"/>
        <end position="17"/>
    </location>
</feature>
<dbReference type="EMBL" id="JAFBMS010000108">
    <property type="protein sequence ID" value="KAG9335852.1"/>
    <property type="molecule type" value="Genomic_DNA"/>
</dbReference>